<dbReference type="PANTHER" id="PTHR36174:SF1">
    <property type="entry name" value="LIPID II:GLYCINE GLYCYLTRANSFERASE"/>
    <property type="match status" value="1"/>
</dbReference>
<proteinExistence type="inferred from homology"/>
<sequence>MSLRMVPCGPERYGEWDRFREEHPACPLFHSRPWLNLLARHQAARLDMYLIEDTRGVAGIFPVFSRNYVVARVFSSPYVVTDTPYLGPLVRADVPDRDLWSTLLAHARNGGMDFLRMFTRVGVPLPDIDPALASVQRKTTHVLDLTLGENALWEGMEGRCRTAVRKALKDGVAVGEAAGDGFIDRYVDMLEGVYARQGLASPNARPFYREMWSMFGGREIIGLMAVHEGRDIAGALFVMDPHDAYYISGASVSDAGQVSPNNILQWEAIRLAMARGVNRYDFVGSDIPRIAKFKQSFGGMLHEYWCIEAAPSRLARLMREAYPWLKRRLGRV</sequence>
<dbReference type="PROSITE" id="PS51191">
    <property type="entry name" value="FEMABX"/>
    <property type="match status" value="1"/>
</dbReference>
<dbReference type="SUPFAM" id="SSF55729">
    <property type="entry name" value="Acyl-CoA N-acyltransferases (Nat)"/>
    <property type="match status" value="1"/>
</dbReference>
<reference evidence="8" key="1">
    <citation type="submission" date="2023-09" db="EMBL/GenBank/DDBJ databases">
        <authorList>
            <consortium name="CW5 consortium"/>
            <person name="Lu C.-W."/>
        </authorList>
    </citation>
    <scope>NUCLEOTIDE SEQUENCE</scope>
    <source>
        <strain evidence="8">KPS</strain>
    </source>
</reference>
<comment type="similarity">
    <text evidence="1">Belongs to the FemABX family.</text>
</comment>
<dbReference type="InterPro" id="IPR003447">
    <property type="entry name" value="FEMABX"/>
</dbReference>
<evidence type="ECO:0000313" key="9">
    <source>
        <dbReference type="Proteomes" id="UP001180616"/>
    </source>
</evidence>
<evidence type="ECO:0000259" key="7">
    <source>
        <dbReference type="Pfam" id="PF13480"/>
    </source>
</evidence>
<dbReference type="Gene3D" id="3.40.630.30">
    <property type="match status" value="1"/>
</dbReference>
<organism evidence="8 9">
    <name type="scientific">Nitratidesulfovibrio liaohensis</name>
    <dbReference type="NCBI Taxonomy" id="2604158"/>
    <lineage>
        <taxon>Bacteria</taxon>
        <taxon>Pseudomonadati</taxon>
        <taxon>Thermodesulfobacteriota</taxon>
        <taxon>Desulfovibrionia</taxon>
        <taxon>Desulfovibrionales</taxon>
        <taxon>Desulfovibrionaceae</taxon>
        <taxon>Nitratidesulfovibrio</taxon>
    </lineage>
</organism>
<evidence type="ECO:0000256" key="4">
    <source>
        <dbReference type="ARBA" id="ARBA00022984"/>
    </source>
</evidence>
<protein>
    <submittedName>
        <fullName evidence="8">GNAT family N-acetyltransferase</fullName>
    </submittedName>
</protein>
<evidence type="ECO:0000313" key="8">
    <source>
        <dbReference type="EMBL" id="WMW66224.1"/>
    </source>
</evidence>
<feature type="domain" description="BioF2-like acetyltransferase" evidence="7">
    <location>
        <begin position="160"/>
        <end position="286"/>
    </location>
</feature>
<dbReference type="RefSeq" id="WP_309542130.1">
    <property type="nucleotide sequence ID" value="NZ_CP133659.1"/>
</dbReference>
<evidence type="ECO:0000256" key="1">
    <source>
        <dbReference type="ARBA" id="ARBA00009943"/>
    </source>
</evidence>
<accession>A0ABY9R683</accession>
<dbReference type="InterPro" id="IPR016181">
    <property type="entry name" value="Acyl_CoA_acyltransferase"/>
</dbReference>
<name>A0ABY9R683_9BACT</name>
<evidence type="ECO:0000256" key="6">
    <source>
        <dbReference type="ARBA" id="ARBA00023316"/>
    </source>
</evidence>
<keyword evidence="3" id="KW-0133">Cell shape</keyword>
<dbReference type="Proteomes" id="UP001180616">
    <property type="component" value="Chromosome"/>
</dbReference>
<evidence type="ECO:0000256" key="2">
    <source>
        <dbReference type="ARBA" id="ARBA00022679"/>
    </source>
</evidence>
<evidence type="ECO:0000256" key="3">
    <source>
        <dbReference type="ARBA" id="ARBA00022960"/>
    </source>
</evidence>
<keyword evidence="4" id="KW-0573">Peptidoglycan synthesis</keyword>
<dbReference type="InterPro" id="IPR038740">
    <property type="entry name" value="BioF2-like_GNAT_dom"/>
</dbReference>
<dbReference type="PANTHER" id="PTHR36174">
    <property type="entry name" value="LIPID II:GLYCINE GLYCYLTRANSFERASE"/>
    <property type="match status" value="1"/>
</dbReference>
<gene>
    <name evidence="8" type="ORF">KPS_000787</name>
</gene>
<dbReference type="EMBL" id="CP133659">
    <property type="protein sequence ID" value="WMW66224.1"/>
    <property type="molecule type" value="Genomic_DNA"/>
</dbReference>
<dbReference type="Pfam" id="PF13480">
    <property type="entry name" value="Acetyltransf_6"/>
    <property type="match status" value="1"/>
</dbReference>
<keyword evidence="6" id="KW-0961">Cell wall biogenesis/degradation</keyword>
<keyword evidence="9" id="KW-1185">Reference proteome</keyword>
<keyword evidence="5" id="KW-0012">Acyltransferase</keyword>
<evidence type="ECO:0000256" key="5">
    <source>
        <dbReference type="ARBA" id="ARBA00023315"/>
    </source>
</evidence>
<dbReference type="InterPro" id="IPR050644">
    <property type="entry name" value="PG_Glycine_Bridge_Synth"/>
</dbReference>
<keyword evidence="2" id="KW-0808">Transferase</keyword>